<reference evidence="2 3" key="1">
    <citation type="journal article" date="2020" name="Genome Biol. Evol.">
        <title>Comparative genomics of strictly vertically transmitted, feminizing microsporidia endosymbionts of amphipod crustaceans.</title>
        <authorList>
            <person name="Cormier A."/>
            <person name="Chebbi M.A."/>
            <person name="Giraud I."/>
            <person name="Wattier R."/>
            <person name="Teixeira M."/>
            <person name="Gilbert C."/>
            <person name="Rigaud T."/>
            <person name="Cordaux R."/>
        </authorList>
    </citation>
    <scope>NUCLEOTIDE SEQUENCE [LARGE SCALE GENOMIC DNA]</scope>
    <source>
        <strain evidence="2 3">Ou3-Ou53</strain>
    </source>
</reference>
<organism evidence="2 3">
    <name type="scientific">Nosema granulosis</name>
    <dbReference type="NCBI Taxonomy" id="83296"/>
    <lineage>
        <taxon>Eukaryota</taxon>
        <taxon>Fungi</taxon>
        <taxon>Fungi incertae sedis</taxon>
        <taxon>Microsporidia</taxon>
        <taxon>Nosematidae</taxon>
        <taxon>Nosema</taxon>
    </lineage>
</organism>
<accession>A0A9P6KZ97</accession>
<keyword evidence="1" id="KW-0175">Coiled coil</keyword>
<keyword evidence="3" id="KW-1185">Reference proteome</keyword>
<evidence type="ECO:0000256" key="1">
    <source>
        <dbReference type="SAM" id="Coils"/>
    </source>
</evidence>
<feature type="coiled-coil region" evidence="1">
    <location>
        <begin position="2"/>
        <end position="43"/>
    </location>
</feature>
<comment type="caution">
    <text evidence="2">The sequence shown here is derived from an EMBL/GenBank/DDBJ whole genome shotgun (WGS) entry which is preliminary data.</text>
</comment>
<evidence type="ECO:0000313" key="3">
    <source>
        <dbReference type="Proteomes" id="UP000740883"/>
    </source>
</evidence>
<sequence length="431" mass="50212">MEEELRSKIKELEEEIENKDIMIAALLNEIKKLKTGREVYKRKKIVDTCTTATKETVFADFVNEKKVDNENKVYSNIVENENNFSYTVENTVDENTKTVKKECSKTSLVENKSRKKSLKEEVDVLVNHNRSSKTFRDSLFAEDFLDYCADSIPYNFGPNSWELKGPLKAYVDQNYHQITTLISKEVNKLSLLQICSTLHCISGDLSSLEQCVVFHDILLMIDDYSKLHFIFHALCKNKIGDTLLGSTVLNIMGCQQKVDLDFHKSHRALLQHITSLKHHFEIPRPTKNLEDILKEISIPMNVFKNNMVDENIYQYVFSIRMLSHYLDWDYTFNTYVNEFLYPQLEDSDAYLLYLGIVNFNFYRIFGEIESIEMIFDLLKSKLIGVSSTSVLCYLLIKQIDPKLANSWLTLNNKQLISEGWSIEYLTVYLLF</sequence>
<dbReference type="AlphaFoldDB" id="A0A9P6KZ97"/>
<dbReference type="EMBL" id="SBJO01000135">
    <property type="protein sequence ID" value="KAF9762767.1"/>
    <property type="molecule type" value="Genomic_DNA"/>
</dbReference>
<evidence type="ECO:0000313" key="2">
    <source>
        <dbReference type="EMBL" id="KAF9762767.1"/>
    </source>
</evidence>
<name>A0A9P6KZ97_9MICR</name>
<protein>
    <submittedName>
        <fullName evidence="2">Uncharacterized protein</fullName>
    </submittedName>
</protein>
<gene>
    <name evidence="2" type="ORF">NGRA_1762</name>
</gene>
<dbReference type="InterPro" id="IPR031543">
    <property type="entry name" value="DUF5087"/>
</dbReference>
<dbReference type="Pfam" id="PF17006">
    <property type="entry name" value="DUF5087"/>
    <property type="match status" value="1"/>
</dbReference>
<dbReference type="OrthoDB" id="2186859at2759"/>
<proteinExistence type="predicted"/>
<dbReference type="Proteomes" id="UP000740883">
    <property type="component" value="Unassembled WGS sequence"/>
</dbReference>